<keyword evidence="5" id="KW-1185">Reference proteome</keyword>
<keyword evidence="1" id="KW-0175">Coiled coil</keyword>
<dbReference type="eggNOG" id="ENOG502SK65">
    <property type="taxonomic scope" value="Eukaryota"/>
</dbReference>
<dbReference type="InterPro" id="IPR057684">
    <property type="entry name" value="DUF7924"/>
</dbReference>
<dbReference type="Pfam" id="PF25545">
    <property type="entry name" value="DUF7924"/>
    <property type="match status" value="1"/>
</dbReference>
<evidence type="ECO:0000313" key="4">
    <source>
        <dbReference type="EMBL" id="EXJ89914.1"/>
    </source>
</evidence>
<feature type="domain" description="DUF7924" evidence="3">
    <location>
        <begin position="87"/>
        <end position="307"/>
    </location>
</feature>
<dbReference type="AlphaFoldDB" id="W9Z603"/>
<gene>
    <name evidence="4" type="ORF">A1O3_02981</name>
</gene>
<dbReference type="GeneID" id="19167111"/>
<sequence length="412" mass="46816">MPTKSIMSKKRRAPSSYTSQTRTAKVPKSDTKSFETKELVRHGIIMSGKEGKRFVSETSKELCRKMLEVRYDDPVYTQFPLSQFGFVLESLSTRNKYRVKRDLTPLLVPSPEHLFFCGHKELEHVVEEVSAYFTEAEPLVGPRPRPDFAVGIAEAAFTNEEIAKLESCLCPERPILFTDVMYFPFLICEVVSEDVPITKADRRCVRSSSMAVNAIIQLHRVLGDDQALKLSGQILVFSISHNDQFAVIHGHYATVEGDKVMFYRYLVRSVALASSAASSAWKETHDFVREIYAKFYPEHLGRIKNVLAQMNDPPPEQLRRIKDALAQMNDPPPAPSSESGTSVDEQQSQGLDSDDELALLREQSAAQRKVLMEELMAMQKKQYDEQLAMQKKQYDEQIEALKRRLDLQQGVS</sequence>
<reference evidence="4 5" key="1">
    <citation type="submission" date="2013-03" db="EMBL/GenBank/DDBJ databases">
        <title>The Genome Sequence of Capronia epimyces CBS 606.96.</title>
        <authorList>
            <consortium name="The Broad Institute Genomics Platform"/>
            <person name="Cuomo C."/>
            <person name="de Hoog S."/>
            <person name="Gorbushina A."/>
            <person name="Walker B."/>
            <person name="Young S.K."/>
            <person name="Zeng Q."/>
            <person name="Gargeya S."/>
            <person name="Fitzgerald M."/>
            <person name="Haas B."/>
            <person name="Abouelleil A."/>
            <person name="Allen A.W."/>
            <person name="Alvarado L."/>
            <person name="Arachchi H.M."/>
            <person name="Berlin A.M."/>
            <person name="Chapman S.B."/>
            <person name="Gainer-Dewar J."/>
            <person name="Goldberg J."/>
            <person name="Griggs A."/>
            <person name="Gujja S."/>
            <person name="Hansen M."/>
            <person name="Howarth C."/>
            <person name="Imamovic A."/>
            <person name="Ireland A."/>
            <person name="Larimer J."/>
            <person name="McCowan C."/>
            <person name="Murphy C."/>
            <person name="Pearson M."/>
            <person name="Poon T.W."/>
            <person name="Priest M."/>
            <person name="Roberts A."/>
            <person name="Saif S."/>
            <person name="Shea T."/>
            <person name="Sisk P."/>
            <person name="Sykes S."/>
            <person name="Wortman J."/>
            <person name="Nusbaum C."/>
            <person name="Birren B."/>
        </authorList>
    </citation>
    <scope>NUCLEOTIDE SEQUENCE [LARGE SCALE GENOMIC DNA]</scope>
    <source>
        <strain evidence="4 5">CBS 606.96</strain>
    </source>
</reference>
<proteinExistence type="predicted"/>
<evidence type="ECO:0000313" key="5">
    <source>
        <dbReference type="Proteomes" id="UP000019478"/>
    </source>
</evidence>
<dbReference type="PANTHER" id="PTHR42470:SF2">
    <property type="match status" value="1"/>
</dbReference>
<feature type="coiled-coil region" evidence="1">
    <location>
        <begin position="380"/>
        <end position="411"/>
    </location>
</feature>
<accession>W9Z603</accession>
<comment type="caution">
    <text evidence="4">The sequence shown here is derived from an EMBL/GenBank/DDBJ whole genome shotgun (WGS) entry which is preliminary data.</text>
</comment>
<evidence type="ECO:0000256" key="2">
    <source>
        <dbReference type="SAM" id="MobiDB-lite"/>
    </source>
</evidence>
<name>W9Z603_9EURO</name>
<feature type="region of interest" description="Disordered" evidence="2">
    <location>
        <begin position="327"/>
        <end position="351"/>
    </location>
</feature>
<dbReference type="Proteomes" id="UP000019478">
    <property type="component" value="Unassembled WGS sequence"/>
</dbReference>
<dbReference type="PANTHER" id="PTHR42470">
    <property type="entry name" value="VAST DOMAIN-CONTAINING PROTEIN"/>
    <property type="match status" value="1"/>
</dbReference>
<dbReference type="EMBL" id="AMGY01000002">
    <property type="protein sequence ID" value="EXJ89914.1"/>
    <property type="molecule type" value="Genomic_DNA"/>
</dbReference>
<feature type="compositionally biased region" description="Polar residues" evidence="2">
    <location>
        <begin position="336"/>
        <end position="351"/>
    </location>
</feature>
<organism evidence="4 5">
    <name type="scientific">Capronia epimyces CBS 606.96</name>
    <dbReference type="NCBI Taxonomy" id="1182542"/>
    <lineage>
        <taxon>Eukaryota</taxon>
        <taxon>Fungi</taxon>
        <taxon>Dikarya</taxon>
        <taxon>Ascomycota</taxon>
        <taxon>Pezizomycotina</taxon>
        <taxon>Eurotiomycetes</taxon>
        <taxon>Chaetothyriomycetidae</taxon>
        <taxon>Chaetothyriales</taxon>
        <taxon>Herpotrichiellaceae</taxon>
        <taxon>Capronia</taxon>
    </lineage>
</organism>
<evidence type="ECO:0000259" key="3">
    <source>
        <dbReference type="Pfam" id="PF25545"/>
    </source>
</evidence>
<dbReference type="STRING" id="1182542.W9Z603"/>
<dbReference type="OrthoDB" id="5400850at2759"/>
<dbReference type="HOGENOM" id="CLU_667305_0_0_1"/>
<protein>
    <recommendedName>
        <fullName evidence="3">DUF7924 domain-containing protein</fullName>
    </recommendedName>
</protein>
<evidence type="ECO:0000256" key="1">
    <source>
        <dbReference type="SAM" id="Coils"/>
    </source>
</evidence>
<dbReference type="RefSeq" id="XP_007731311.1">
    <property type="nucleotide sequence ID" value="XM_007733121.1"/>
</dbReference>
<feature type="region of interest" description="Disordered" evidence="2">
    <location>
        <begin position="1"/>
        <end position="33"/>
    </location>
</feature>